<gene>
    <name evidence="2" type="primary">TMEM106B</name>
</gene>
<protein>
    <submittedName>
        <fullName evidence="2">Transmembrane protein 106B</fullName>
    </submittedName>
</protein>
<sequence length="227" mass="25670">MDAQYLTKPDACALALMKHLSRGNASLASVPMRSEDSRFRAYCLTLPSAFPPPSPQGLPVDALYTPTPTHLHYQVSWNQPRKPTCGIDSLQRSEVKAKKNNTLNITNNNYYSVEVENITAQVQFSKTVIGKARLSNITNIGPLDMKQIDYTVPTIIAEEMSYMYDFCTLKSIKVHNIVLMMQVTVTTTYFGHPEQTSQERYQYVDCGRNTTYHLGHSEYLNVLHSQP</sequence>
<keyword evidence="1" id="KW-1185">Reference proteome</keyword>
<organism evidence="1 2">
    <name type="scientific">Echinops telfairi</name>
    <name type="common">Lesser hedgehog tenrec</name>
    <dbReference type="NCBI Taxonomy" id="9371"/>
    <lineage>
        <taxon>Eukaryota</taxon>
        <taxon>Metazoa</taxon>
        <taxon>Chordata</taxon>
        <taxon>Craniata</taxon>
        <taxon>Vertebrata</taxon>
        <taxon>Euteleostomi</taxon>
        <taxon>Mammalia</taxon>
        <taxon>Eutheria</taxon>
        <taxon>Afrotheria</taxon>
        <taxon>Tenrecidae</taxon>
        <taxon>Tenrecinae</taxon>
        <taxon>Echinops</taxon>
    </lineage>
</organism>
<reference evidence="2" key="1">
    <citation type="submission" date="2025-08" db="UniProtKB">
        <authorList>
            <consortium name="RefSeq"/>
        </authorList>
    </citation>
    <scope>IDENTIFICATION</scope>
</reference>
<accession>A0AC55CYL7</accession>
<dbReference type="Proteomes" id="UP000694863">
    <property type="component" value="Unplaced"/>
</dbReference>
<keyword evidence="2" id="KW-0472">Membrane</keyword>
<evidence type="ECO:0000313" key="1">
    <source>
        <dbReference type="Proteomes" id="UP000694863"/>
    </source>
</evidence>
<dbReference type="RefSeq" id="XP_045144586.1">
    <property type="nucleotide sequence ID" value="XM_045288651.1"/>
</dbReference>
<evidence type="ECO:0000313" key="2">
    <source>
        <dbReference type="RefSeq" id="XP_045144586.1"/>
    </source>
</evidence>
<name>A0AC55CYL7_ECHTE</name>
<keyword evidence="2" id="KW-0812">Transmembrane</keyword>
<proteinExistence type="predicted"/>